<dbReference type="Pfam" id="PF00139">
    <property type="entry name" value="Lectin_legB"/>
    <property type="match status" value="1"/>
</dbReference>
<dbReference type="GO" id="GO:0030246">
    <property type="term" value="F:carbohydrate binding"/>
    <property type="evidence" value="ECO:0007669"/>
    <property type="project" value="UniProtKB-KW"/>
</dbReference>
<protein>
    <recommendedName>
        <fullName evidence="4">Legume lectin domain-containing protein</fullName>
    </recommendedName>
</protein>
<dbReference type="InterPro" id="IPR013320">
    <property type="entry name" value="ConA-like_dom_sf"/>
</dbReference>
<reference evidence="5" key="1">
    <citation type="submission" date="2017-07" db="EMBL/GenBank/DDBJ databases">
        <title>Taro Niue Genome Assembly and Annotation.</title>
        <authorList>
            <person name="Atibalentja N."/>
            <person name="Keating K."/>
            <person name="Fields C.J."/>
        </authorList>
    </citation>
    <scope>NUCLEOTIDE SEQUENCE</scope>
    <source>
        <strain evidence="5">Niue_2</strain>
        <tissue evidence="5">Leaf</tissue>
    </source>
</reference>
<evidence type="ECO:0000256" key="3">
    <source>
        <dbReference type="SAM" id="SignalP"/>
    </source>
</evidence>
<sequence>MQPTTFMLLLVVVIMFMYFSRPVQPLSFDYPNFSSKHLYITFQGNASVGGGGVINLTPTQIDGNNQYLTSRVNPFHLWDNITTGNSILSDFTTRFSFVVRLVPGYKNYTGDGMAFFLALYGSDIPTNSSTGGRLGLFNDLHTSPLPGIIPTLAI</sequence>
<dbReference type="OrthoDB" id="687154at2759"/>
<dbReference type="InterPro" id="IPR001220">
    <property type="entry name" value="Legume_lectin_dom"/>
</dbReference>
<evidence type="ECO:0000313" key="6">
    <source>
        <dbReference type="Proteomes" id="UP000652761"/>
    </source>
</evidence>
<organism evidence="5 6">
    <name type="scientific">Colocasia esculenta</name>
    <name type="common">Wild taro</name>
    <name type="synonym">Arum esculentum</name>
    <dbReference type="NCBI Taxonomy" id="4460"/>
    <lineage>
        <taxon>Eukaryota</taxon>
        <taxon>Viridiplantae</taxon>
        <taxon>Streptophyta</taxon>
        <taxon>Embryophyta</taxon>
        <taxon>Tracheophyta</taxon>
        <taxon>Spermatophyta</taxon>
        <taxon>Magnoliopsida</taxon>
        <taxon>Liliopsida</taxon>
        <taxon>Araceae</taxon>
        <taxon>Aroideae</taxon>
        <taxon>Colocasieae</taxon>
        <taxon>Colocasia</taxon>
    </lineage>
</organism>
<feature type="chain" id="PRO_5032708254" description="Legume lectin domain-containing protein" evidence="3">
    <location>
        <begin position="26"/>
        <end position="154"/>
    </location>
</feature>
<dbReference type="InterPro" id="IPR050258">
    <property type="entry name" value="Leguminous_Lectin"/>
</dbReference>
<dbReference type="PANTHER" id="PTHR32401:SF49">
    <property type="entry name" value="OS10G0129200 PROTEIN"/>
    <property type="match status" value="1"/>
</dbReference>
<keyword evidence="2" id="KW-0430">Lectin</keyword>
<name>A0A843V2B1_COLES</name>
<keyword evidence="3" id="KW-0732">Signal</keyword>
<evidence type="ECO:0000313" key="5">
    <source>
        <dbReference type="EMBL" id="MQL85869.1"/>
    </source>
</evidence>
<gene>
    <name evidence="5" type="ORF">Taro_018393</name>
</gene>
<keyword evidence="6" id="KW-1185">Reference proteome</keyword>
<dbReference type="Gene3D" id="2.60.120.200">
    <property type="match status" value="1"/>
</dbReference>
<dbReference type="EMBL" id="NMUH01000855">
    <property type="protein sequence ID" value="MQL85869.1"/>
    <property type="molecule type" value="Genomic_DNA"/>
</dbReference>
<comment type="caution">
    <text evidence="5">The sequence shown here is derived from an EMBL/GenBank/DDBJ whole genome shotgun (WGS) entry which is preliminary data.</text>
</comment>
<evidence type="ECO:0000256" key="1">
    <source>
        <dbReference type="ARBA" id="ARBA00007606"/>
    </source>
</evidence>
<dbReference type="Proteomes" id="UP000652761">
    <property type="component" value="Unassembled WGS sequence"/>
</dbReference>
<dbReference type="SUPFAM" id="SSF49899">
    <property type="entry name" value="Concanavalin A-like lectins/glucanases"/>
    <property type="match status" value="1"/>
</dbReference>
<evidence type="ECO:0000256" key="2">
    <source>
        <dbReference type="ARBA" id="ARBA00022734"/>
    </source>
</evidence>
<feature type="domain" description="Legume lectin" evidence="4">
    <location>
        <begin position="26"/>
        <end position="140"/>
    </location>
</feature>
<dbReference type="PANTHER" id="PTHR32401">
    <property type="entry name" value="CONCANAVALIN A-LIKE LECTIN FAMILY PROTEIN"/>
    <property type="match status" value="1"/>
</dbReference>
<accession>A0A843V2B1</accession>
<dbReference type="AlphaFoldDB" id="A0A843V2B1"/>
<feature type="signal peptide" evidence="3">
    <location>
        <begin position="1"/>
        <end position="25"/>
    </location>
</feature>
<comment type="similarity">
    <text evidence="1">Belongs to the leguminous lectin family.</text>
</comment>
<evidence type="ECO:0000259" key="4">
    <source>
        <dbReference type="Pfam" id="PF00139"/>
    </source>
</evidence>
<proteinExistence type="inferred from homology"/>